<dbReference type="SUPFAM" id="SSF53335">
    <property type="entry name" value="S-adenosyl-L-methionine-dependent methyltransferases"/>
    <property type="match status" value="1"/>
</dbReference>
<dbReference type="GO" id="GO:0102559">
    <property type="term" value="F:peptide chain release factor N(5)-glutamine methyltransferase activity"/>
    <property type="evidence" value="ECO:0007669"/>
    <property type="project" value="UniProtKB-EC"/>
</dbReference>
<feature type="binding site" evidence="5">
    <location>
        <position position="189"/>
    </location>
    <ligand>
        <name>S-adenosyl-L-methionine</name>
        <dbReference type="ChEBI" id="CHEBI:59789"/>
    </ligand>
</feature>
<dbReference type="Pfam" id="PF17827">
    <property type="entry name" value="PrmC_N"/>
    <property type="match status" value="1"/>
</dbReference>
<comment type="caution">
    <text evidence="5">Lacks conserved residue(s) required for the propagation of feature annotation.</text>
</comment>
<gene>
    <name evidence="5" type="primary">prmC</name>
    <name evidence="8" type="ORF">SGUI_1260</name>
</gene>
<dbReference type="OrthoDB" id="9800643at2"/>
<dbReference type="HAMAP" id="MF_02126">
    <property type="entry name" value="RF_methyltr_PrmC"/>
    <property type="match status" value="1"/>
</dbReference>
<feature type="domain" description="Release factor glutamine methyltransferase N-terminal" evidence="7">
    <location>
        <begin position="5"/>
        <end position="77"/>
    </location>
</feature>
<sequence>MTVDELVRAATRRLAGAGVPSPGVDAELLLAHALGQDVSQVRRGRVLRESVGAQAHARFLELVVRRAGREPLQHLTGTAHFHGLDLSVGPGVFVPRPETETLVDLALRHLAPLREPVVVDLCTGSGAVALAIAVARPDARVGAVELSPEAYRYARANVAALGADVDLRLGEAQEAFADLLGRVDVVVSNPPYIPPDAVPVDVEVREHDPGLALYGGGADGLEVPAQVAARARDLLRPSGAFLMEHADVQGAAVVELLMGAGWESVLDHADLSGKPRVVQARTST</sequence>
<dbReference type="GO" id="GO:0032259">
    <property type="term" value="P:methylation"/>
    <property type="evidence" value="ECO:0007669"/>
    <property type="project" value="UniProtKB-KW"/>
</dbReference>
<dbReference type="EC" id="2.1.1.297" evidence="5"/>
<feature type="binding site" evidence="5">
    <location>
        <position position="145"/>
    </location>
    <ligand>
        <name>S-adenosyl-L-methionine</name>
        <dbReference type="ChEBI" id="CHEBI:59789"/>
    </ligand>
</feature>
<evidence type="ECO:0000256" key="5">
    <source>
        <dbReference type="HAMAP-Rule" id="MF_02126"/>
    </source>
</evidence>
<dbReference type="InterPro" id="IPR050320">
    <property type="entry name" value="N5-glutamine_MTase"/>
</dbReference>
<evidence type="ECO:0000313" key="8">
    <source>
        <dbReference type="EMBL" id="ANS78656.1"/>
    </source>
</evidence>
<dbReference type="STRING" id="1758689.SGUI_1260"/>
<dbReference type="InterPro" id="IPR019874">
    <property type="entry name" value="RF_methyltr_PrmC"/>
</dbReference>
<protein>
    <recommendedName>
        <fullName evidence="5">Release factor glutamine methyltransferase</fullName>
        <shortName evidence="5">RF MTase</shortName>
        <ecNumber evidence="5">2.1.1.297</ecNumber>
    </recommendedName>
    <alternativeName>
        <fullName evidence="5">N5-glutamine methyltransferase PrmC</fullName>
    </alternativeName>
    <alternativeName>
        <fullName evidence="5">Protein-(glutamine-N5) MTase PrmC</fullName>
    </alternativeName>
    <alternativeName>
        <fullName evidence="5">Protein-glutamine N-methyltransferase PrmC</fullName>
    </alternativeName>
</protein>
<comment type="function">
    <text evidence="5">Methylates the class 1 translation termination release factors RF1/PrfA and RF2/PrfB on the glutamine residue of the universally conserved GGQ motif.</text>
</comment>
<dbReference type="KEGG" id="serj:SGUI_1260"/>
<dbReference type="InterPro" id="IPR040758">
    <property type="entry name" value="PrmC_N"/>
</dbReference>
<keyword evidence="3 5" id="KW-0949">S-adenosyl-L-methionine</keyword>
<keyword evidence="1 5" id="KW-0489">Methyltransferase</keyword>
<dbReference type="Gene3D" id="1.10.8.10">
    <property type="entry name" value="DNA helicase RuvA subunit, C-terminal domain"/>
    <property type="match status" value="1"/>
</dbReference>
<reference evidence="8 9" key="1">
    <citation type="submission" date="2016-03" db="EMBL/GenBank/DDBJ databases">
        <title>Shallow-sea hydrothermal system.</title>
        <authorList>
            <person name="Tang K."/>
        </authorList>
    </citation>
    <scope>NUCLEOTIDE SEQUENCE [LARGE SCALE GENOMIC DNA]</scope>
    <source>
        <strain evidence="8 9">JLT9</strain>
    </source>
</reference>
<dbReference type="InterPro" id="IPR004556">
    <property type="entry name" value="HemK-like"/>
</dbReference>
<dbReference type="AlphaFoldDB" id="A0A1B1NB48"/>
<dbReference type="EMBL" id="CP014989">
    <property type="protein sequence ID" value="ANS78656.1"/>
    <property type="molecule type" value="Genomic_DNA"/>
</dbReference>
<dbReference type="PANTHER" id="PTHR18895:SF74">
    <property type="entry name" value="MTRF1L RELEASE FACTOR GLUTAMINE METHYLTRANSFERASE"/>
    <property type="match status" value="1"/>
</dbReference>
<proteinExistence type="inferred from homology"/>
<dbReference type="Pfam" id="PF05175">
    <property type="entry name" value="MTS"/>
    <property type="match status" value="1"/>
</dbReference>
<comment type="catalytic activity">
    <reaction evidence="4 5">
        <text>L-glutaminyl-[peptide chain release factor] + S-adenosyl-L-methionine = N(5)-methyl-L-glutaminyl-[peptide chain release factor] + S-adenosyl-L-homocysteine + H(+)</text>
        <dbReference type="Rhea" id="RHEA:42896"/>
        <dbReference type="Rhea" id="RHEA-COMP:10271"/>
        <dbReference type="Rhea" id="RHEA-COMP:10272"/>
        <dbReference type="ChEBI" id="CHEBI:15378"/>
        <dbReference type="ChEBI" id="CHEBI:30011"/>
        <dbReference type="ChEBI" id="CHEBI:57856"/>
        <dbReference type="ChEBI" id="CHEBI:59789"/>
        <dbReference type="ChEBI" id="CHEBI:61891"/>
        <dbReference type="EC" id="2.1.1.297"/>
    </reaction>
</comment>
<dbReference type="PANTHER" id="PTHR18895">
    <property type="entry name" value="HEMK METHYLTRANSFERASE"/>
    <property type="match status" value="1"/>
</dbReference>
<dbReference type="Proteomes" id="UP000092482">
    <property type="component" value="Chromosome"/>
</dbReference>
<keyword evidence="2 5" id="KW-0808">Transferase</keyword>
<evidence type="ECO:0000256" key="3">
    <source>
        <dbReference type="ARBA" id="ARBA00022691"/>
    </source>
</evidence>
<dbReference type="CDD" id="cd02440">
    <property type="entry name" value="AdoMet_MTases"/>
    <property type="match status" value="1"/>
</dbReference>
<dbReference type="Gene3D" id="3.40.50.150">
    <property type="entry name" value="Vaccinia Virus protein VP39"/>
    <property type="match status" value="1"/>
</dbReference>
<dbReference type="NCBIfam" id="TIGR00536">
    <property type="entry name" value="hemK_fam"/>
    <property type="match status" value="1"/>
</dbReference>
<name>A0A1B1NB48_9MICO</name>
<dbReference type="PATRIC" id="fig|1758689.4.peg.1301"/>
<evidence type="ECO:0000259" key="6">
    <source>
        <dbReference type="Pfam" id="PF05175"/>
    </source>
</evidence>
<dbReference type="NCBIfam" id="TIGR03534">
    <property type="entry name" value="RF_mod_PrmC"/>
    <property type="match status" value="1"/>
</dbReference>
<evidence type="ECO:0000256" key="2">
    <source>
        <dbReference type="ARBA" id="ARBA00022679"/>
    </source>
</evidence>
<dbReference type="InterPro" id="IPR007848">
    <property type="entry name" value="Small_mtfrase_dom"/>
</dbReference>
<evidence type="ECO:0000256" key="1">
    <source>
        <dbReference type="ARBA" id="ARBA00022603"/>
    </source>
</evidence>
<accession>A0A1B1NB48</accession>
<keyword evidence="9" id="KW-1185">Reference proteome</keyword>
<dbReference type="PROSITE" id="PS00092">
    <property type="entry name" value="N6_MTASE"/>
    <property type="match status" value="1"/>
</dbReference>
<feature type="domain" description="Methyltransferase small" evidence="6">
    <location>
        <begin position="103"/>
        <end position="193"/>
    </location>
</feature>
<evidence type="ECO:0000313" key="9">
    <source>
        <dbReference type="Proteomes" id="UP000092482"/>
    </source>
</evidence>
<comment type="similarity">
    <text evidence="5">Belongs to the protein N5-glutamine methyltransferase family. PrmC subfamily.</text>
</comment>
<dbReference type="RefSeq" id="WP_066637746.1">
    <property type="nucleotide sequence ID" value="NZ_CP014989.1"/>
</dbReference>
<feature type="binding site" evidence="5">
    <location>
        <begin position="189"/>
        <end position="192"/>
    </location>
    <ligand>
        <name>substrate</name>
    </ligand>
</feature>
<dbReference type="InterPro" id="IPR029063">
    <property type="entry name" value="SAM-dependent_MTases_sf"/>
</dbReference>
<evidence type="ECO:0000256" key="4">
    <source>
        <dbReference type="ARBA" id="ARBA00048391"/>
    </source>
</evidence>
<organism evidence="8 9">
    <name type="scientific">Serinicoccus hydrothermalis</name>
    <dbReference type="NCBI Taxonomy" id="1758689"/>
    <lineage>
        <taxon>Bacteria</taxon>
        <taxon>Bacillati</taxon>
        <taxon>Actinomycetota</taxon>
        <taxon>Actinomycetes</taxon>
        <taxon>Micrococcales</taxon>
        <taxon>Ornithinimicrobiaceae</taxon>
        <taxon>Serinicoccus</taxon>
    </lineage>
</organism>
<dbReference type="InterPro" id="IPR002052">
    <property type="entry name" value="DNA_methylase_N6_adenine_CS"/>
</dbReference>
<dbReference type="GO" id="GO:0003676">
    <property type="term" value="F:nucleic acid binding"/>
    <property type="evidence" value="ECO:0007669"/>
    <property type="project" value="InterPro"/>
</dbReference>
<evidence type="ECO:0000259" key="7">
    <source>
        <dbReference type="Pfam" id="PF17827"/>
    </source>
</evidence>